<organism evidence="1 3">
    <name type="scientific">Rotaria magnacalcarata</name>
    <dbReference type="NCBI Taxonomy" id="392030"/>
    <lineage>
        <taxon>Eukaryota</taxon>
        <taxon>Metazoa</taxon>
        <taxon>Spiralia</taxon>
        <taxon>Gnathifera</taxon>
        <taxon>Rotifera</taxon>
        <taxon>Eurotatoria</taxon>
        <taxon>Bdelloidea</taxon>
        <taxon>Philodinida</taxon>
        <taxon>Philodinidae</taxon>
        <taxon>Rotaria</taxon>
    </lineage>
</organism>
<proteinExistence type="predicted"/>
<evidence type="ECO:0000313" key="2">
    <source>
        <dbReference type="EMBL" id="CAF4162371.1"/>
    </source>
</evidence>
<gene>
    <name evidence="2" type="ORF">BYL167_LOCUS22036</name>
    <name evidence="1" type="ORF">CJN711_LOCUS10690</name>
</gene>
<evidence type="ECO:0000313" key="1">
    <source>
        <dbReference type="EMBL" id="CAF1174542.1"/>
    </source>
</evidence>
<dbReference type="Proteomes" id="UP000681967">
    <property type="component" value="Unassembled WGS sequence"/>
</dbReference>
<feature type="non-terminal residue" evidence="1">
    <location>
        <position position="1287"/>
    </location>
</feature>
<comment type="caution">
    <text evidence="1">The sequence shown here is derived from an EMBL/GenBank/DDBJ whole genome shotgun (WGS) entry which is preliminary data.</text>
</comment>
<dbReference type="EMBL" id="CAJOBH010011375">
    <property type="protein sequence ID" value="CAF4162371.1"/>
    <property type="molecule type" value="Genomic_DNA"/>
</dbReference>
<protein>
    <submittedName>
        <fullName evidence="1">Uncharacterized protein</fullName>
    </submittedName>
</protein>
<evidence type="ECO:0000313" key="3">
    <source>
        <dbReference type="Proteomes" id="UP000663855"/>
    </source>
</evidence>
<dbReference type="EMBL" id="CAJNOV010004387">
    <property type="protein sequence ID" value="CAF1174542.1"/>
    <property type="molecule type" value="Genomic_DNA"/>
</dbReference>
<name>A0A814UH61_9BILA</name>
<accession>A0A814UH61</accession>
<dbReference type="Proteomes" id="UP000663855">
    <property type="component" value="Unassembled WGS sequence"/>
</dbReference>
<sequence length="1287" mass="150460">MYGCTCLRDYCEDFFNECNKYVADSLKISTNKPNGIKQIIRMSGLVPINKQNFRLPKISTKNFTNVIMSEFTKHLKDVISSLAEDERNSFRDGMATLICIQLLSQTFKKSNPNPLELLLNASIQPERLEIIKRLLNFIKNIKGDRNIPESIWFELLVLDSSDNLIKTIPMEIVSFEVYLRCATKVVPALAQFNNFINRLSSHFDDAVKQNQFSIDLKNITFLLSFLRNQSSDDANPDLKTIRSIIDSSVPLRDKIKEYMSTLNVTINEFNSIRDIFILSIESSVLFHIKRKEFLLKLLTNDKNLRSVDFYTRWFLAFMAPDKNKRSMLDDDEFKELLKVWTICVAHRPDLIVKIIKEINVLISAIGDHPCSSHFIEHMVDLCFQQKSIIEKIEQSVLLVQSPKFLNEFKLKYKINVLNVYQNSLKELTNQINPLRLLMHIDVQIKYQNAFLRELIEMTCEDIKIDDEEILQDLFYKPDNQTFTYNALFHSSFKTIHIRQYIIDRLLTQSISWEDIGMRWDELLAWSHHTNQQRVVAHNVWALIREVSSKQFEIDKLINTENDKMQEKLKIIEIIPSCLDIYCSDATDKQHYKDLLQHIANSFTNKLVRTVVIPDEIEQFVPIAKRLHPYYKSTVWHLFRQQPLTWSIIEGDKRFSETRKLRMMNHAYVLVLVLPPTTDTNVKETPDPITCHGLLTQADETFDLFTARLNDICTNWKTLSVSSWIHLFSDERYIHYDLGILEPLLNAVVTPILKQILDFWTGRENLICICQGIVSLLTYLKVPIDDETHLLFDSIEQLDKTKTGDDFYKVCENFSKNYSNKYLPQILNLIGRYKASDELITFLHSLAATDADNLLEAVNDWDETLISTKTVLDLVLIKTFLDRVYTKIDLLRKKQPIPDEIHRVILCFEEVQKDDEFKSIIQYFESCSKLLSSIKRVYMDLTNKERSKRRRIFDIVQKVCFGFVRLPVNTHGRIEYRFDVFIKEQAMYYADLSELCDRARLIEYSSNSTNKMKKDSEQEIRELRFFVGMVAVIETILTNLTSLNMTSHPFVLDFLSPKTEFTCIAGNYQKLSEFSSSLEKLLTDWEKDLCSMYEQNIDLTYFSNQQIWMVEDYLYNQASASDDNPGYHLLNFIDIEPRQIETKFLTKRSEQPNERLKNIARMLTVQRAKQTKAIDVKNLPLNKILVVETSCEGILRGILSLFQLTQGQPQVHHIFYCSDTTSWTEMRAFAYRCFYSQGALHQLIRPELLSALVQDQFTRFLHKLAKQQPKRLFRLGIVTTASTSHLQL</sequence>
<reference evidence="1" key="1">
    <citation type="submission" date="2021-02" db="EMBL/GenBank/DDBJ databases">
        <authorList>
            <person name="Nowell W R."/>
        </authorList>
    </citation>
    <scope>NUCLEOTIDE SEQUENCE</scope>
</reference>